<proteinExistence type="predicted"/>
<protein>
    <submittedName>
        <fullName evidence="1">Uncharacterized protein</fullName>
    </submittedName>
</protein>
<dbReference type="EMBL" id="FWXR01000006">
    <property type="protein sequence ID" value="SMC70485.1"/>
    <property type="molecule type" value="Genomic_DNA"/>
</dbReference>
<gene>
    <name evidence="1" type="ORF">SAMN06297251_10642</name>
</gene>
<evidence type="ECO:0000313" key="1">
    <source>
        <dbReference type="EMBL" id="SMC70485.1"/>
    </source>
</evidence>
<dbReference type="AlphaFoldDB" id="A0A1W2BBZ3"/>
<reference evidence="1 2" key="1">
    <citation type="submission" date="2017-04" db="EMBL/GenBank/DDBJ databases">
        <authorList>
            <person name="Afonso C.L."/>
            <person name="Miller P.J."/>
            <person name="Scott M.A."/>
            <person name="Spackman E."/>
            <person name="Goraichik I."/>
            <person name="Dimitrov K.M."/>
            <person name="Suarez D.L."/>
            <person name="Swayne D.E."/>
        </authorList>
    </citation>
    <scope>NUCLEOTIDE SEQUENCE [LARGE SCALE GENOMIC DNA]</scope>
    <source>
        <strain evidence="1 2">CGMCC 1.10972</strain>
    </source>
</reference>
<evidence type="ECO:0000313" key="2">
    <source>
        <dbReference type="Proteomes" id="UP000192656"/>
    </source>
</evidence>
<accession>A0A1W2BBZ3</accession>
<name>A0A1W2BBZ3_9HYPH</name>
<keyword evidence="2" id="KW-1185">Reference proteome</keyword>
<dbReference type="Proteomes" id="UP000192656">
    <property type="component" value="Unassembled WGS sequence"/>
</dbReference>
<dbReference type="STRING" id="937218.SAMN06297251_10642"/>
<organism evidence="1 2">
    <name type="scientific">Fulvimarina manganoxydans</name>
    <dbReference type="NCBI Taxonomy" id="937218"/>
    <lineage>
        <taxon>Bacteria</taxon>
        <taxon>Pseudomonadati</taxon>
        <taxon>Pseudomonadota</taxon>
        <taxon>Alphaproteobacteria</taxon>
        <taxon>Hyphomicrobiales</taxon>
        <taxon>Aurantimonadaceae</taxon>
        <taxon>Fulvimarina</taxon>
    </lineage>
</organism>
<sequence length="158" mass="17394">MNIAPIHVAAVGLSNLRFFRSPLPGPQQPWHSVDDLMKCLVLDRSLRRHFRMKMIREHSSETRTVQTDTGETVIAPHFMAQGFIGAMKEIGKASDAFETAYTFGIVGAMNKLTEGMDELDSINFGIAAFRNSNGIPGPHPKVDETAIIRTRRGKGGDA</sequence>